<evidence type="ECO:0000256" key="1">
    <source>
        <dbReference type="SAM" id="MobiDB-lite"/>
    </source>
</evidence>
<gene>
    <name evidence="2" type="ORF">TIFTF001_024365</name>
</gene>
<proteinExistence type="predicted"/>
<dbReference type="AlphaFoldDB" id="A0AA88DG03"/>
<evidence type="ECO:0000313" key="2">
    <source>
        <dbReference type="EMBL" id="GMN55241.1"/>
    </source>
</evidence>
<dbReference type="Proteomes" id="UP001187192">
    <property type="component" value="Unassembled WGS sequence"/>
</dbReference>
<evidence type="ECO:0000313" key="3">
    <source>
        <dbReference type="Proteomes" id="UP001187192"/>
    </source>
</evidence>
<dbReference type="EMBL" id="BTGU01000056">
    <property type="protein sequence ID" value="GMN55241.1"/>
    <property type="molecule type" value="Genomic_DNA"/>
</dbReference>
<accession>A0AA88DG03</accession>
<keyword evidence="3" id="KW-1185">Reference proteome</keyword>
<protein>
    <submittedName>
        <fullName evidence="2">Uncharacterized protein</fullName>
    </submittedName>
</protein>
<name>A0AA88DG03_FICCA</name>
<comment type="caution">
    <text evidence="2">The sequence shown here is derived from an EMBL/GenBank/DDBJ whole genome shotgun (WGS) entry which is preliminary data.</text>
</comment>
<feature type="region of interest" description="Disordered" evidence="1">
    <location>
        <begin position="1"/>
        <end position="39"/>
    </location>
</feature>
<organism evidence="2 3">
    <name type="scientific">Ficus carica</name>
    <name type="common">Common fig</name>
    <dbReference type="NCBI Taxonomy" id="3494"/>
    <lineage>
        <taxon>Eukaryota</taxon>
        <taxon>Viridiplantae</taxon>
        <taxon>Streptophyta</taxon>
        <taxon>Embryophyta</taxon>
        <taxon>Tracheophyta</taxon>
        <taxon>Spermatophyta</taxon>
        <taxon>Magnoliopsida</taxon>
        <taxon>eudicotyledons</taxon>
        <taxon>Gunneridae</taxon>
        <taxon>Pentapetalae</taxon>
        <taxon>rosids</taxon>
        <taxon>fabids</taxon>
        <taxon>Rosales</taxon>
        <taxon>Moraceae</taxon>
        <taxon>Ficeae</taxon>
        <taxon>Ficus</taxon>
    </lineage>
</organism>
<reference evidence="2" key="1">
    <citation type="submission" date="2023-07" db="EMBL/GenBank/DDBJ databases">
        <title>draft genome sequence of fig (Ficus carica).</title>
        <authorList>
            <person name="Takahashi T."/>
            <person name="Nishimura K."/>
        </authorList>
    </citation>
    <scope>NUCLEOTIDE SEQUENCE</scope>
</reference>
<sequence>MSRRDLARTREEVAKARDEREKMFKRERTRPKLPDNPARDMTKYCEFHKDHGHNTVDCRAVRAEVAELLKKGHLREFLTEKVRETYGLGNESKERKIVQQIEDTPSPLPVQKTIGVICGV</sequence>